<evidence type="ECO:0000313" key="1">
    <source>
        <dbReference type="EMBL" id="CEA14967.1"/>
    </source>
</evidence>
<sequence>MIFIFQGDYIYEKLNMVYYSFIAAPPDNQNPG</sequence>
<dbReference type="AlphaFoldDB" id="A0A098BZC3"/>
<gene>
    <name evidence="1" type="ORF">ING2E5B_0197</name>
</gene>
<dbReference type="KEGG" id="pbt:ING2E5B_0197"/>
<reference evidence="1 2" key="1">
    <citation type="submission" date="2014-08" db="EMBL/GenBank/DDBJ databases">
        <authorList>
            <person name="Wibberg D."/>
        </authorList>
    </citation>
    <scope>NUCLEOTIDE SEQUENCE [LARGE SCALE GENOMIC DNA]</scope>
    <source>
        <strain evidence="2">ING2-E5B</strain>
    </source>
</reference>
<organism evidence="1 2">
    <name type="scientific">Fermentimonas caenicola</name>
    <dbReference type="NCBI Taxonomy" id="1562970"/>
    <lineage>
        <taxon>Bacteria</taxon>
        <taxon>Pseudomonadati</taxon>
        <taxon>Bacteroidota</taxon>
        <taxon>Bacteroidia</taxon>
        <taxon>Bacteroidales</taxon>
        <taxon>Dysgonomonadaceae</taxon>
        <taxon>Fermentimonas</taxon>
    </lineage>
</organism>
<proteinExistence type="predicted"/>
<accession>A0A098BZC3</accession>
<dbReference type="EMBL" id="LN515532">
    <property type="protein sequence ID" value="CEA14967.1"/>
    <property type="molecule type" value="Genomic_DNA"/>
</dbReference>
<name>A0A098BZC3_9BACT</name>
<keyword evidence="2" id="KW-1185">Reference proteome</keyword>
<dbReference type="Proteomes" id="UP000032417">
    <property type="component" value="Chromosome 1"/>
</dbReference>
<dbReference type="HOGENOM" id="CLU_3390756_0_0_10"/>
<evidence type="ECO:0000313" key="2">
    <source>
        <dbReference type="Proteomes" id="UP000032417"/>
    </source>
</evidence>
<protein>
    <submittedName>
        <fullName evidence="1">Uncharacterized protein</fullName>
    </submittedName>
</protein>